<evidence type="ECO:0000256" key="10">
    <source>
        <dbReference type="RuleBase" id="RU364128"/>
    </source>
</evidence>
<keyword evidence="5 10" id="KW-1133">Transmembrane helix</keyword>
<feature type="transmembrane region" description="Helical" evidence="10">
    <location>
        <begin position="325"/>
        <end position="345"/>
    </location>
</feature>
<keyword evidence="7 10" id="KW-0496">Mitochondrion</keyword>
<sequence length="347" mass="38667">MSFRLPYSSLLHSDQIRLVSIRQYQPFIRHFSTQPAPPKTPTPFQQIQSRLEPHFTSLRSDLATKTQNAVSTLAQHATVLGLKLNQVTGYEQVEKLKAQVAEQEHNLEVTRSAAREAKIAYDNAVANRSHAQREVNSLLERKHSWTDSDVSAFTTLVRADHSSTAAVTTTSAALKEQEMAVDKAFTDLTSAILQRYHEEQVWSDKIRSVSTWANVIGLVFNFFIFVVAIAIVEPWKRRRLVERVEERMTGLLERVERQVEDVRSEIRANAVRPLSSPTPLPPVALPRSDTTPTLIGPAAPMSPISELLQKHLDVDYPLTPVQSHYITAALGALLGGCACLVMSGLST</sequence>
<dbReference type="AlphaFoldDB" id="A0AAD9CTM0"/>
<dbReference type="InterPro" id="IPR008839">
    <property type="entry name" value="MDM33_fungi"/>
</dbReference>
<evidence type="ECO:0000256" key="2">
    <source>
        <dbReference type="ARBA" id="ARBA00022692"/>
    </source>
</evidence>
<feature type="coiled-coil region" evidence="11">
    <location>
        <begin position="241"/>
        <end position="272"/>
    </location>
</feature>
<evidence type="ECO:0000256" key="4">
    <source>
        <dbReference type="ARBA" id="ARBA00022946"/>
    </source>
</evidence>
<feature type="coiled-coil region" evidence="11">
    <location>
        <begin position="93"/>
        <end position="141"/>
    </location>
</feature>
<proteinExistence type="inferred from homology"/>
<keyword evidence="6 11" id="KW-0175">Coiled coil</keyword>
<evidence type="ECO:0000256" key="5">
    <source>
        <dbReference type="ARBA" id="ARBA00022989"/>
    </source>
</evidence>
<keyword evidence="4 10" id="KW-0809">Transit peptide</keyword>
<comment type="subunit">
    <text evidence="10">Homooligomer.</text>
</comment>
<dbReference type="PANTHER" id="PTHR31961">
    <property type="entry name" value="SENSITIVE TO HIGH EXPRESSION PROTEIN 9, MITOCHONDRIAL"/>
    <property type="match status" value="1"/>
</dbReference>
<evidence type="ECO:0000256" key="7">
    <source>
        <dbReference type="ARBA" id="ARBA00023128"/>
    </source>
</evidence>
<protein>
    <recommendedName>
        <fullName evidence="10">Sensitive to high expression protein 9, mitochondrial</fullName>
    </recommendedName>
</protein>
<evidence type="ECO:0000313" key="12">
    <source>
        <dbReference type="EMBL" id="KAK1921784.1"/>
    </source>
</evidence>
<accession>A0AAD9CTM0</accession>
<evidence type="ECO:0000256" key="6">
    <source>
        <dbReference type="ARBA" id="ARBA00023054"/>
    </source>
</evidence>
<evidence type="ECO:0000256" key="9">
    <source>
        <dbReference type="ARBA" id="ARBA00024807"/>
    </source>
</evidence>
<evidence type="ECO:0000313" key="13">
    <source>
        <dbReference type="Proteomes" id="UP001182556"/>
    </source>
</evidence>
<evidence type="ECO:0000256" key="3">
    <source>
        <dbReference type="ARBA" id="ARBA00022792"/>
    </source>
</evidence>
<organism evidence="12 13">
    <name type="scientific">Papiliotrema laurentii</name>
    <name type="common">Cryptococcus laurentii</name>
    <dbReference type="NCBI Taxonomy" id="5418"/>
    <lineage>
        <taxon>Eukaryota</taxon>
        <taxon>Fungi</taxon>
        <taxon>Dikarya</taxon>
        <taxon>Basidiomycota</taxon>
        <taxon>Agaricomycotina</taxon>
        <taxon>Tremellomycetes</taxon>
        <taxon>Tremellales</taxon>
        <taxon>Rhynchogastremaceae</taxon>
        <taxon>Papiliotrema</taxon>
    </lineage>
</organism>
<dbReference type="PANTHER" id="PTHR31961:SF3">
    <property type="entry name" value="SENSITIVE TO HIGH EXPRESSION PROTEIN 9, MITOCHONDRIAL"/>
    <property type="match status" value="1"/>
</dbReference>
<keyword evidence="3 10" id="KW-0999">Mitochondrion inner membrane</keyword>
<feature type="transmembrane region" description="Helical" evidence="10">
    <location>
        <begin position="212"/>
        <end position="232"/>
    </location>
</feature>
<evidence type="ECO:0000256" key="1">
    <source>
        <dbReference type="ARBA" id="ARBA00007472"/>
    </source>
</evidence>
<comment type="subcellular location">
    <subcellularLocation>
        <location evidence="10">Mitochondrion inner membrane</location>
        <topology evidence="10">Multi-pass membrane protein</topology>
    </subcellularLocation>
</comment>
<gene>
    <name evidence="12" type="ORF">DB88DRAFT_499202</name>
</gene>
<dbReference type="GO" id="GO:0005743">
    <property type="term" value="C:mitochondrial inner membrane"/>
    <property type="evidence" value="ECO:0007669"/>
    <property type="project" value="UniProtKB-SubCell"/>
</dbReference>
<dbReference type="Pfam" id="PF05546">
    <property type="entry name" value="She9_MDM33"/>
    <property type="match status" value="1"/>
</dbReference>
<dbReference type="EMBL" id="JAODAN010000010">
    <property type="protein sequence ID" value="KAK1921784.1"/>
    <property type="molecule type" value="Genomic_DNA"/>
</dbReference>
<keyword evidence="2 10" id="KW-0812">Transmembrane</keyword>
<dbReference type="GO" id="GO:0007007">
    <property type="term" value="P:inner mitochondrial membrane organization"/>
    <property type="evidence" value="ECO:0007669"/>
    <property type="project" value="TreeGrafter"/>
</dbReference>
<evidence type="ECO:0000256" key="11">
    <source>
        <dbReference type="SAM" id="Coils"/>
    </source>
</evidence>
<keyword evidence="13" id="KW-1185">Reference proteome</keyword>
<comment type="function">
    <text evidence="9">Required for the maintenance of the structure of the mitochondrial inner membrane. Involved in mitochondrial morphology. Causes growth arrest when highly overexpressed.</text>
</comment>
<keyword evidence="8 10" id="KW-0472">Membrane</keyword>
<dbReference type="Proteomes" id="UP001182556">
    <property type="component" value="Unassembled WGS sequence"/>
</dbReference>
<name>A0AAD9CTM0_PAPLA</name>
<comment type="caution">
    <text evidence="12">The sequence shown here is derived from an EMBL/GenBank/DDBJ whole genome shotgun (WGS) entry which is preliminary data.</text>
</comment>
<comment type="similarity">
    <text evidence="1 10">Belongs to the SHE9 family.</text>
</comment>
<reference evidence="12" key="1">
    <citation type="submission" date="2023-02" db="EMBL/GenBank/DDBJ databases">
        <title>Identification and recombinant expression of a fungal hydrolase from Papiliotrema laurentii that hydrolyzes apple cutin and clears colloidal polyester polyurethane.</title>
        <authorList>
            <consortium name="DOE Joint Genome Institute"/>
            <person name="Roman V.A."/>
            <person name="Bojanowski C."/>
            <person name="Crable B.R."/>
            <person name="Wagner D.N."/>
            <person name="Hung C.S."/>
            <person name="Nadeau L.J."/>
            <person name="Schratz L."/>
            <person name="Haridas S."/>
            <person name="Pangilinan J."/>
            <person name="Lipzen A."/>
            <person name="Na H."/>
            <person name="Yan M."/>
            <person name="Ng V."/>
            <person name="Grigoriev I.V."/>
            <person name="Spatafora J.W."/>
            <person name="Barlow D."/>
            <person name="Biffinger J."/>
            <person name="Kelley-Loughnane N."/>
            <person name="Varaljay V.A."/>
            <person name="Crookes-Goodson W.J."/>
        </authorList>
    </citation>
    <scope>NUCLEOTIDE SEQUENCE</scope>
    <source>
        <strain evidence="12">5307AH</strain>
    </source>
</reference>
<evidence type="ECO:0000256" key="8">
    <source>
        <dbReference type="ARBA" id="ARBA00023136"/>
    </source>
</evidence>